<keyword evidence="9" id="KW-0175">Coiled coil</keyword>
<evidence type="ECO:0000259" key="11">
    <source>
        <dbReference type="PROSITE" id="PS50111"/>
    </source>
</evidence>
<dbReference type="GO" id="GO:0005886">
    <property type="term" value="C:plasma membrane"/>
    <property type="evidence" value="ECO:0007669"/>
    <property type="project" value="UniProtKB-SubCell"/>
</dbReference>
<accession>G9X073</accession>
<dbReference type="PATRIC" id="fig|796937.3.peg.1021"/>
<keyword evidence="6 10" id="KW-0472">Membrane</keyword>
<dbReference type="RefSeq" id="WP_009526053.1">
    <property type="nucleotide sequence ID" value="NZ_JH414560.1"/>
</dbReference>
<dbReference type="BioCyc" id="EBAC796937-HMP:GMGH-1832-MONOMER"/>
<dbReference type="SMART" id="SM00283">
    <property type="entry name" value="MA"/>
    <property type="match status" value="1"/>
</dbReference>
<comment type="caution">
    <text evidence="12">The sequence shown here is derived from an EMBL/GenBank/DDBJ whole genome shotgun (WGS) entry which is preliminary data.</text>
</comment>
<evidence type="ECO:0000313" key="13">
    <source>
        <dbReference type="Proteomes" id="UP000006437"/>
    </source>
</evidence>
<evidence type="ECO:0000256" key="5">
    <source>
        <dbReference type="ARBA" id="ARBA00022989"/>
    </source>
</evidence>
<dbReference type="EMBL" id="AFZE01000011">
    <property type="protein sequence ID" value="EHL15578.1"/>
    <property type="molecule type" value="Genomic_DNA"/>
</dbReference>
<feature type="transmembrane region" description="Helical" evidence="10">
    <location>
        <begin position="7"/>
        <end position="29"/>
    </location>
</feature>
<dbReference type="Proteomes" id="UP000006437">
    <property type="component" value="Unassembled WGS sequence"/>
</dbReference>
<dbReference type="CDD" id="cd12913">
    <property type="entry name" value="PDC1_MCP_like"/>
    <property type="match status" value="1"/>
</dbReference>
<evidence type="ECO:0000256" key="4">
    <source>
        <dbReference type="ARBA" id="ARBA00022692"/>
    </source>
</evidence>
<evidence type="ECO:0000256" key="8">
    <source>
        <dbReference type="PROSITE-ProRule" id="PRU00284"/>
    </source>
</evidence>
<evidence type="ECO:0000256" key="9">
    <source>
        <dbReference type="SAM" id="Coils"/>
    </source>
</evidence>
<evidence type="ECO:0000256" key="3">
    <source>
        <dbReference type="ARBA" id="ARBA00022500"/>
    </source>
</evidence>
<dbReference type="Gene3D" id="1.10.287.950">
    <property type="entry name" value="Methyl-accepting chemotaxis protein"/>
    <property type="match status" value="1"/>
</dbReference>
<keyword evidence="3" id="KW-0145">Chemotaxis</keyword>
<feature type="transmembrane region" description="Helical" evidence="10">
    <location>
        <begin position="278"/>
        <end position="301"/>
    </location>
</feature>
<protein>
    <recommendedName>
        <fullName evidence="11">Methyl-accepting transducer domain-containing protein</fullName>
    </recommendedName>
</protein>
<comment type="subcellular location">
    <subcellularLocation>
        <location evidence="1">Cell membrane</location>
        <topology evidence="1">Multi-pass membrane protein</topology>
    </subcellularLocation>
</comment>
<feature type="domain" description="Methyl-accepting transducer" evidence="11">
    <location>
        <begin position="376"/>
        <end position="633"/>
    </location>
</feature>
<dbReference type="InterPro" id="IPR029151">
    <property type="entry name" value="Sensor-like_sf"/>
</dbReference>
<gene>
    <name evidence="12" type="ORF">HMPREF9629_01824</name>
</gene>
<name>G9X073_9FIRM</name>
<dbReference type="GO" id="GO:0007165">
    <property type="term" value="P:signal transduction"/>
    <property type="evidence" value="ECO:0007669"/>
    <property type="project" value="UniProtKB-KW"/>
</dbReference>
<dbReference type="Gene3D" id="3.30.450.20">
    <property type="entry name" value="PAS domain"/>
    <property type="match status" value="2"/>
</dbReference>
<keyword evidence="5 10" id="KW-1133">Transmembrane helix</keyword>
<dbReference type="CDD" id="cd11386">
    <property type="entry name" value="MCP_signal"/>
    <property type="match status" value="1"/>
</dbReference>
<dbReference type="AlphaFoldDB" id="G9X073"/>
<keyword evidence="4 10" id="KW-0812">Transmembrane</keyword>
<dbReference type="Gene3D" id="1.10.8.500">
    <property type="entry name" value="HAMP domain in histidine kinase"/>
    <property type="match status" value="1"/>
</dbReference>
<dbReference type="PROSITE" id="PS50111">
    <property type="entry name" value="CHEMOTAXIS_TRANSDUC_2"/>
    <property type="match status" value="1"/>
</dbReference>
<evidence type="ECO:0000313" key="12">
    <source>
        <dbReference type="EMBL" id="EHL15578.1"/>
    </source>
</evidence>
<dbReference type="GO" id="GO:0006935">
    <property type="term" value="P:chemotaxis"/>
    <property type="evidence" value="ECO:0007669"/>
    <property type="project" value="UniProtKB-KW"/>
</dbReference>
<evidence type="ECO:0000256" key="2">
    <source>
        <dbReference type="ARBA" id="ARBA00022475"/>
    </source>
</evidence>
<keyword evidence="2" id="KW-1003">Cell membrane</keyword>
<dbReference type="Pfam" id="PF00015">
    <property type="entry name" value="MCPsignal"/>
    <property type="match status" value="1"/>
</dbReference>
<organism evidence="12 13">
    <name type="scientific">Peptoanaerobacter stomatis</name>
    <dbReference type="NCBI Taxonomy" id="796937"/>
    <lineage>
        <taxon>Bacteria</taxon>
        <taxon>Bacillati</taxon>
        <taxon>Bacillota</taxon>
        <taxon>Clostridia</taxon>
        <taxon>Peptostreptococcales</taxon>
        <taxon>Filifactoraceae</taxon>
        <taxon>Peptoanaerobacter</taxon>
    </lineage>
</organism>
<evidence type="ECO:0000256" key="10">
    <source>
        <dbReference type="SAM" id="Phobius"/>
    </source>
</evidence>
<evidence type="ECO:0000256" key="6">
    <source>
        <dbReference type="ARBA" id="ARBA00023136"/>
    </source>
</evidence>
<proteinExistence type="predicted"/>
<dbReference type="HOGENOM" id="CLU_000445_107_19_9"/>
<dbReference type="PANTHER" id="PTHR32089:SF112">
    <property type="entry name" value="LYSOZYME-LIKE PROTEIN-RELATED"/>
    <property type="match status" value="1"/>
</dbReference>
<dbReference type="InterPro" id="IPR033479">
    <property type="entry name" value="dCache_1"/>
</dbReference>
<dbReference type="CDD" id="cd12912">
    <property type="entry name" value="PDC2_MCP_like"/>
    <property type="match status" value="1"/>
</dbReference>
<dbReference type="SUPFAM" id="SSF58104">
    <property type="entry name" value="Methyl-accepting chemotaxis protein (MCP) signaling domain"/>
    <property type="match status" value="1"/>
</dbReference>
<evidence type="ECO:0000256" key="1">
    <source>
        <dbReference type="ARBA" id="ARBA00004651"/>
    </source>
</evidence>
<dbReference type="SUPFAM" id="SSF103190">
    <property type="entry name" value="Sensory domain-like"/>
    <property type="match status" value="1"/>
</dbReference>
<feature type="coiled-coil region" evidence="9">
    <location>
        <begin position="587"/>
        <end position="617"/>
    </location>
</feature>
<sequence length="662" mass="73919">MNLKQKMLTFIGLPVLLVIFLLSIISYLYSNNVLINEEKNIMHEMAEKYGEKVEKKLLKNSAYLESLTLKYSNEIPKDDMLLQDLKNFTTSFDEINTLYIGFPNKKFLDGAGWIPDSSYDPTQRDWYKDAINTDGVAISKPYINISDNLPAFTLSKSVKSNNSLTAVLSIDISMKDLVELIEEIKVKDTGKATLYDKDGNIVVHPKYKFGDNVKEIENGIFRKFADKFATGEEEFFETRVNGVDKFYFTYPIKGTSLVLMLDVPKKEVLAHSNKLAKFMFILGMVSLLMISAIIYFVAISITKPITKLSSYIQKMSEYDFTLDSTSSSDSYLKRKDEIGLISRSVLQLKNMMKDVMKCVNDISAKVASSSEELTASSQQSAYTAEQLSKTIEEISQGAMTQAEDMQKGQEAMSVMQNVLEENEKIIENLNSTSKGVFEAREKGMISVNELIQASEKSKESSIEVSKVIKNTNESAMHISSASDMIKSIADQTNLLALNAAIEAARVGEAGRGFAVVAEEIRKLAEQSNTFTEEIKVIVSNLTSKTEEAVKIMDEVGEIMHNQTDKVENTKKQFDRISLELNKNIQSVENLNKSGKDLENTKESLLRIIENLSALSQQNAASAEETTASIQEQTASAQEIAQASSHLAEMAQDLSLMVSKFEI</sequence>
<dbReference type="Pfam" id="PF02743">
    <property type="entry name" value="dCache_1"/>
    <property type="match status" value="1"/>
</dbReference>
<reference evidence="12 13" key="1">
    <citation type="submission" date="2011-08" db="EMBL/GenBank/DDBJ databases">
        <title>The Genome Sequence of Eubacteriaceae bacterium ACC19a.</title>
        <authorList>
            <consortium name="The Broad Institute Genome Sequencing Platform"/>
            <person name="Earl A."/>
            <person name="Ward D."/>
            <person name="Feldgarden M."/>
            <person name="Gevers D."/>
            <person name="Sizova M."/>
            <person name="Hazen A."/>
            <person name="Epstein S."/>
            <person name="Young S.K."/>
            <person name="Zeng Q."/>
            <person name="Gargeya S."/>
            <person name="Fitzgerald M."/>
            <person name="Haas B."/>
            <person name="Abouelleil A."/>
            <person name="Alvarado L."/>
            <person name="Arachchi H.M."/>
            <person name="Berlin A."/>
            <person name="Brown A."/>
            <person name="Chapman S.B."/>
            <person name="Chen Z."/>
            <person name="Dunbar C."/>
            <person name="Freedman E."/>
            <person name="Gearin G."/>
            <person name="Gellesch M."/>
            <person name="Goldberg J."/>
            <person name="Griggs A."/>
            <person name="Gujja S."/>
            <person name="Heiman D."/>
            <person name="Howarth C."/>
            <person name="Larson L."/>
            <person name="Lui A."/>
            <person name="MacDonald P.J.P."/>
            <person name="Montmayeur A."/>
            <person name="Murphy C."/>
            <person name="Neiman D."/>
            <person name="Pearson M."/>
            <person name="Priest M."/>
            <person name="Roberts A."/>
            <person name="Saif S."/>
            <person name="Shea T."/>
            <person name="Shenoy N."/>
            <person name="Sisk P."/>
            <person name="Stolte C."/>
            <person name="Sykes S."/>
            <person name="Wortman J."/>
            <person name="Nusbaum C."/>
            <person name="Birren B."/>
        </authorList>
    </citation>
    <scope>NUCLEOTIDE SEQUENCE [LARGE SCALE GENOMIC DNA]</scope>
    <source>
        <strain evidence="12 13">ACC19a</strain>
    </source>
</reference>
<dbReference type="InterPro" id="IPR004089">
    <property type="entry name" value="MCPsignal_dom"/>
</dbReference>
<dbReference type="PANTHER" id="PTHR32089">
    <property type="entry name" value="METHYL-ACCEPTING CHEMOTAXIS PROTEIN MCPB"/>
    <property type="match status" value="1"/>
</dbReference>
<keyword evidence="7 8" id="KW-0807">Transducer</keyword>
<evidence type="ECO:0000256" key="7">
    <source>
        <dbReference type="ARBA" id="ARBA00023224"/>
    </source>
</evidence>